<gene>
    <name evidence="2" type="ORF">ACFSQ3_00405</name>
</gene>
<evidence type="ECO:0000256" key="1">
    <source>
        <dbReference type="SAM" id="SignalP"/>
    </source>
</evidence>
<evidence type="ECO:0000313" key="3">
    <source>
        <dbReference type="Proteomes" id="UP001597393"/>
    </source>
</evidence>
<dbReference type="Proteomes" id="UP001597393">
    <property type="component" value="Unassembled WGS sequence"/>
</dbReference>
<dbReference type="Gene3D" id="1.25.40.390">
    <property type="match status" value="1"/>
</dbReference>
<feature type="chain" id="PRO_5047345003" evidence="1">
    <location>
        <begin position="18"/>
        <end position="491"/>
    </location>
</feature>
<keyword evidence="3" id="KW-1185">Reference proteome</keyword>
<evidence type="ECO:0000313" key="2">
    <source>
        <dbReference type="EMBL" id="MFD2597394.1"/>
    </source>
</evidence>
<dbReference type="PROSITE" id="PS51257">
    <property type="entry name" value="PROKAR_LIPOPROTEIN"/>
    <property type="match status" value="1"/>
</dbReference>
<dbReference type="SUPFAM" id="SSF48452">
    <property type="entry name" value="TPR-like"/>
    <property type="match status" value="1"/>
</dbReference>
<protein>
    <submittedName>
        <fullName evidence="2">SusD/RagB family nutrient-binding outer membrane lipoprotein</fullName>
    </submittedName>
</protein>
<accession>A0ABW5NDY1</accession>
<sequence length="491" mass="53392">MKIITHKIFKLSLVALALSATSCSDFLDVNDTPNNPLEVPAATLLPVGLSGTAFANSNELNRFASTIMSVTAGVSGSPASYDIYEINGGGFGNQWSFEIYGGALINYKKMVEEADKANSPVYAGVGKIMMAFTFAMATDAWGDVPYSEALLGDMEVTTPRIDTQRDIYLGNEAQGIQSLFDLVREGLADLDKESVLTIGSGDIVYGGNLAKWKRAGNSLLLRLAMQISAIEPQIAKQVIDEVVARNNYINANDQNLAVRFGGQVGSQAPLWTLTRNSSFQNELMISTRFVNKLQGLNDPRLPLYITRPSSNYVTIDNGFRGTPPAVATRSVYNNYAIGVGGEGPVRLLTNAQTAFILAEAVVRFGVAGNASELYQRGIRASMQDAGVATADIDAYFVANPTIVTLAGSTEQRIEQIINQKYIALFSNGLEQWNDWRRTGYPTLSEHQNAQGIDGTRPVRLIYLFTEQQRNPNFPQGSAAPQSNVPVWWDAN</sequence>
<keyword evidence="1" id="KW-0732">Signal</keyword>
<dbReference type="InterPro" id="IPR041662">
    <property type="entry name" value="SusD-like_2"/>
</dbReference>
<dbReference type="RefSeq" id="WP_380866529.1">
    <property type="nucleotide sequence ID" value="NZ_JBHUMA010000003.1"/>
</dbReference>
<organism evidence="2 3">
    <name type="scientific">Sphingobacterium corticis</name>
    <dbReference type="NCBI Taxonomy" id="1812823"/>
    <lineage>
        <taxon>Bacteria</taxon>
        <taxon>Pseudomonadati</taxon>
        <taxon>Bacteroidota</taxon>
        <taxon>Sphingobacteriia</taxon>
        <taxon>Sphingobacteriales</taxon>
        <taxon>Sphingobacteriaceae</taxon>
        <taxon>Sphingobacterium</taxon>
    </lineage>
</organism>
<dbReference type="Pfam" id="PF12771">
    <property type="entry name" value="SusD-like_2"/>
    <property type="match status" value="1"/>
</dbReference>
<keyword evidence="2" id="KW-0449">Lipoprotein</keyword>
<feature type="signal peptide" evidence="1">
    <location>
        <begin position="1"/>
        <end position="17"/>
    </location>
</feature>
<reference evidence="3" key="1">
    <citation type="journal article" date="2019" name="Int. J. Syst. Evol. Microbiol.">
        <title>The Global Catalogue of Microorganisms (GCM) 10K type strain sequencing project: providing services to taxonomists for standard genome sequencing and annotation.</title>
        <authorList>
            <consortium name="The Broad Institute Genomics Platform"/>
            <consortium name="The Broad Institute Genome Sequencing Center for Infectious Disease"/>
            <person name="Wu L."/>
            <person name="Ma J."/>
        </authorList>
    </citation>
    <scope>NUCLEOTIDE SEQUENCE [LARGE SCALE GENOMIC DNA]</scope>
    <source>
        <strain evidence="3">KCTC 42248</strain>
    </source>
</reference>
<name>A0ABW5NDY1_9SPHI</name>
<comment type="caution">
    <text evidence="2">The sequence shown here is derived from an EMBL/GenBank/DDBJ whole genome shotgun (WGS) entry which is preliminary data.</text>
</comment>
<dbReference type="InterPro" id="IPR011990">
    <property type="entry name" value="TPR-like_helical_dom_sf"/>
</dbReference>
<proteinExistence type="predicted"/>
<dbReference type="EMBL" id="JBHUMA010000003">
    <property type="protein sequence ID" value="MFD2597394.1"/>
    <property type="molecule type" value="Genomic_DNA"/>
</dbReference>